<dbReference type="EMBL" id="JAMQJZ010000002">
    <property type="protein sequence ID" value="MDC3419541.1"/>
    <property type="molecule type" value="Genomic_DNA"/>
</dbReference>
<dbReference type="Pfam" id="PF00990">
    <property type="entry name" value="GGDEF"/>
    <property type="match status" value="1"/>
</dbReference>
<dbReference type="RefSeq" id="WP_259866888.1">
    <property type="nucleotide sequence ID" value="NZ_JAMQJZ010000002.1"/>
</dbReference>
<dbReference type="GO" id="GO:0043709">
    <property type="term" value="P:cell adhesion involved in single-species biofilm formation"/>
    <property type="evidence" value="ECO:0007669"/>
    <property type="project" value="TreeGrafter"/>
</dbReference>
<dbReference type="Gene3D" id="3.30.450.20">
    <property type="entry name" value="PAS domain"/>
    <property type="match status" value="1"/>
</dbReference>
<dbReference type="PANTHER" id="PTHR45138:SF9">
    <property type="entry name" value="DIGUANYLATE CYCLASE DGCM-RELATED"/>
    <property type="match status" value="1"/>
</dbReference>
<sequence length="513" mass="59055">MNTALTAYITLVCTSSVLIIYLCFYVFLKRHKFRNIANWFILYSISITIYCVGSAFGLMSTTLTEMKFWTIIQYIGMPISSPLGLLFIMHYLGINITKRKWIPLILIPFVSFIMVLTNDFHHLHYRVYAFDPELGAPYVHQEIGIWYMIHGMFTFACMFIAFFLLISHWKETAKVYRPQLIALLFGQLVPMLTAFIYLIGLTPPGVDPVPMVLWLTSLFYVWAISSSRLFTIMPIAKDAIFNSINDGVIVLDESNRMIEFNHACKAMFPNINKSMLGDNFVDVWRRISGNPFPYNIEPNIHHELHHTKPGNEERIYQVRSTKMQETNNSNGLLLLFTDITEVKELQEKLEHQAYYDDLTQIYNRRAFFEQCQQRLDETIENEFAFSVILIDIDYFKNVNDTFGHYVGDQLLVHVVNVCNAQLTEDMLFARYGGEEFVLALQGYSKQEAKDLANQIRCEVESSSFLTQAEKISVTLSLGLAEAATGELLYQILNKADKALYAAKQSGRNQVCVL</sequence>
<dbReference type="GO" id="GO:0052621">
    <property type="term" value="F:diguanylate cyclase activity"/>
    <property type="evidence" value="ECO:0007669"/>
    <property type="project" value="UniProtKB-EC"/>
</dbReference>
<organism evidence="3 4">
    <name type="scientific">Aquibacillus koreensis</name>
    <dbReference type="NCBI Taxonomy" id="279446"/>
    <lineage>
        <taxon>Bacteria</taxon>
        <taxon>Bacillati</taxon>
        <taxon>Bacillota</taxon>
        <taxon>Bacilli</taxon>
        <taxon>Bacillales</taxon>
        <taxon>Bacillaceae</taxon>
        <taxon>Aquibacillus</taxon>
    </lineage>
</organism>
<dbReference type="InterPro" id="IPR050469">
    <property type="entry name" value="Diguanylate_Cyclase"/>
</dbReference>
<keyword evidence="1" id="KW-0812">Transmembrane</keyword>
<dbReference type="GO" id="GO:1902201">
    <property type="term" value="P:negative regulation of bacterial-type flagellum-dependent cell motility"/>
    <property type="evidence" value="ECO:0007669"/>
    <property type="project" value="TreeGrafter"/>
</dbReference>
<dbReference type="EC" id="2.7.7.65" evidence="3"/>
<protein>
    <submittedName>
        <fullName evidence="3">Diguanylate cyclase</fullName>
        <ecNumber evidence="3">2.7.7.65</ecNumber>
    </submittedName>
</protein>
<dbReference type="AlphaFoldDB" id="A0A9X3WJM9"/>
<dbReference type="InterPro" id="IPR031621">
    <property type="entry name" value="HisKA_7TM"/>
</dbReference>
<keyword evidence="1" id="KW-0472">Membrane</keyword>
<feature type="transmembrane region" description="Helical" evidence="1">
    <location>
        <begin position="71"/>
        <end position="92"/>
    </location>
</feature>
<dbReference type="NCBIfam" id="TIGR00229">
    <property type="entry name" value="sensory_box"/>
    <property type="match status" value="1"/>
</dbReference>
<dbReference type="Proteomes" id="UP001145072">
    <property type="component" value="Unassembled WGS sequence"/>
</dbReference>
<name>A0A9X3WJM9_9BACI</name>
<dbReference type="CDD" id="cd01949">
    <property type="entry name" value="GGDEF"/>
    <property type="match status" value="1"/>
</dbReference>
<feature type="transmembrane region" description="Helical" evidence="1">
    <location>
        <begin position="104"/>
        <end position="125"/>
    </location>
</feature>
<reference evidence="3" key="1">
    <citation type="submission" date="2022-06" db="EMBL/GenBank/DDBJ databases">
        <title>Aquibacillus sp. a new bacterium isolated from soil saline samples.</title>
        <authorList>
            <person name="Galisteo C."/>
            <person name="De La Haba R."/>
            <person name="Sanchez-Porro C."/>
            <person name="Ventosa A."/>
        </authorList>
    </citation>
    <scope>NUCLEOTIDE SEQUENCE</scope>
    <source>
        <strain evidence="3">JCM 12387</strain>
    </source>
</reference>
<comment type="caution">
    <text evidence="3">The sequence shown here is derived from an EMBL/GenBank/DDBJ whole genome shotgun (WGS) entry which is preliminary data.</text>
</comment>
<evidence type="ECO:0000256" key="1">
    <source>
        <dbReference type="SAM" id="Phobius"/>
    </source>
</evidence>
<dbReference type="InterPro" id="IPR035965">
    <property type="entry name" value="PAS-like_dom_sf"/>
</dbReference>
<proteinExistence type="predicted"/>
<accession>A0A9X3WJM9</accession>
<keyword evidence="3" id="KW-0548">Nucleotidyltransferase</keyword>
<feature type="transmembrane region" description="Helical" evidence="1">
    <location>
        <begin position="6"/>
        <end position="28"/>
    </location>
</feature>
<dbReference type="FunFam" id="3.30.70.270:FF:000001">
    <property type="entry name" value="Diguanylate cyclase domain protein"/>
    <property type="match status" value="1"/>
</dbReference>
<gene>
    <name evidence="3" type="ORF">NC661_04085</name>
</gene>
<dbReference type="GO" id="GO:0005886">
    <property type="term" value="C:plasma membrane"/>
    <property type="evidence" value="ECO:0007669"/>
    <property type="project" value="TreeGrafter"/>
</dbReference>
<keyword evidence="1" id="KW-1133">Transmembrane helix</keyword>
<keyword evidence="3" id="KW-0808">Transferase</keyword>
<keyword evidence="4" id="KW-1185">Reference proteome</keyword>
<dbReference type="InterPro" id="IPR043128">
    <property type="entry name" value="Rev_trsase/Diguanyl_cyclase"/>
</dbReference>
<dbReference type="Gene3D" id="3.30.70.270">
    <property type="match status" value="1"/>
</dbReference>
<dbReference type="SUPFAM" id="SSF55785">
    <property type="entry name" value="PYP-like sensor domain (PAS domain)"/>
    <property type="match status" value="1"/>
</dbReference>
<evidence type="ECO:0000259" key="2">
    <source>
        <dbReference type="PROSITE" id="PS50887"/>
    </source>
</evidence>
<feature type="transmembrane region" description="Helical" evidence="1">
    <location>
        <begin position="40"/>
        <end position="59"/>
    </location>
</feature>
<feature type="transmembrane region" description="Helical" evidence="1">
    <location>
        <begin position="180"/>
        <end position="199"/>
    </location>
</feature>
<dbReference type="InterPro" id="IPR029787">
    <property type="entry name" value="Nucleotide_cyclase"/>
</dbReference>
<dbReference type="SUPFAM" id="SSF55073">
    <property type="entry name" value="Nucleotide cyclase"/>
    <property type="match status" value="1"/>
</dbReference>
<feature type="domain" description="GGDEF" evidence="2">
    <location>
        <begin position="383"/>
        <end position="513"/>
    </location>
</feature>
<dbReference type="Pfam" id="PF16927">
    <property type="entry name" value="HisKA_7TM"/>
    <property type="match status" value="1"/>
</dbReference>
<evidence type="ECO:0000313" key="4">
    <source>
        <dbReference type="Proteomes" id="UP001145072"/>
    </source>
</evidence>
<dbReference type="InterPro" id="IPR000160">
    <property type="entry name" value="GGDEF_dom"/>
</dbReference>
<dbReference type="PANTHER" id="PTHR45138">
    <property type="entry name" value="REGULATORY COMPONENTS OF SENSORY TRANSDUCTION SYSTEM"/>
    <property type="match status" value="1"/>
</dbReference>
<dbReference type="SMART" id="SM00267">
    <property type="entry name" value="GGDEF"/>
    <property type="match status" value="1"/>
</dbReference>
<feature type="transmembrane region" description="Helical" evidence="1">
    <location>
        <begin position="145"/>
        <end position="168"/>
    </location>
</feature>
<dbReference type="InterPro" id="IPR000014">
    <property type="entry name" value="PAS"/>
</dbReference>
<feature type="transmembrane region" description="Helical" evidence="1">
    <location>
        <begin position="211"/>
        <end position="230"/>
    </location>
</feature>
<evidence type="ECO:0000313" key="3">
    <source>
        <dbReference type="EMBL" id="MDC3419541.1"/>
    </source>
</evidence>
<dbReference type="PROSITE" id="PS50887">
    <property type="entry name" value="GGDEF"/>
    <property type="match status" value="1"/>
</dbReference>
<dbReference type="NCBIfam" id="TIGR00254">
    <property type="entry name" value="GGDEF"/>
    <property type="match status" value="1"/>
</dbReference>